<sequence>RIPIYAKQSLLKRRFQILSPIKQKFETIENSLISKEKPVVNITDKMNSFKKSYWIDDLINHVKTKLTSSQRNSNSAGKVPKRELKVRKMTDSYEEEILPFKSDPELLEEYVNPYGSIRIGKIFENLDLLAVQIAYKHCSIEMEQNSDLTIVTASLDRLDLIKPLPISDIRLSGHITYVGYSSMEALIKIEALKDEKSDDDHIKGDTLMMARV</sequence>
<comment type="similarity">
    <text evidence="1">Belongs to the acyl coenzyme A hydrolase family.</text>
</comment>
<proteinExistence type="inferred from homology"/>
<dbReference type="Proteomes" id="UP000789570">
    <property type="component" value="Unassembled WGS sequence"/>
</dbReference>
<evidence type="ECO:0000313" key="7">
    <source>
        <dbReference type="Proteomes" id="UP000789570"/>
    </source>
</evidence>
<dbReference type="PANTHER" id="PTHR12655:SF0">
    <property type="entry name" value="ACYL-COENZYME A THIOESTERASE 9, MITOCHONDRIAL"/>
    <property type="match status" value="1"/>
</dbReference>
<dbReference type="GO" id="GO:0005739">
    <property type="term" value="C:mitochondrion"/>
    <property type="evidence" value="ECO:0007669"/>
    <property type="project" value="TreeGrafter"/>
</dbReference>
<dbReference type="GO" id="GO:0047617">
    <property type="term" value="F:fatty acyl-CoA hydrolase activity"/>
    <property type="evidence" value="ECO:0007669"/>
    <property type="project" value="TreeGrafter"/>
</dbReference>
<gene>
    <name evidence="6" type="ORF">FCALED_LOCUS16462</name>
</gene>
<feature type="domain" description="HotDog ACOT-type" evidence="5">
    <location>
        <begin position="96"/>
        <end position="212"/>
    </location>
</feature>
<dbReference type="InterPro" id="IPR033120">
    <property type="entry name" value="HOTDOG_ACOT"/>
</dbReference>
<keyword evidence="4" id="KW-0809">Transit peptide</keyword>
<keyword evidence="7" id="KW-1185">Reference proteome</keyword>
<evidence type="ECO:0000313" key="6">
    <source>
        <dbReference type="EMBL" id="CAG8753670.1"/>
    </source>
</evidence>
<dbReference type="Gene3D" id="3.10.129.10">
    <property type="entry name" value="Hotdog Thioesterase"/>
    <property type="match status" value="1"/>
</dbReference>
<dbReference type="PANTHER" id="PTHR12655">
    <property type="entry name" value="ACYL-COA THIOESTERASE"/>
    <property type="match status" value="1"/>
</dbReference>
<dbReference type="GO" id="GO:0006637">
    <property type="term" value="P:acyl-CoA metabolic process"/>
    <property type="evidence" value="ECO:0007669"/>
    <property type="project" value="TreeGrafter"/>
</dbReference>
<dbReference type="OrthoDB" id="331699at2759"/>
<name>A0A9N9IVR4_9GLOM</name>
<evidence type="ECO:0000259" key="5">
    <source>
        <dbReference type="PROSITE" id="PS51770"/>
    </source>
</evidence>
<accession>A0A9N9IVR4</accession>
<dbReference type="AlphaFoldDB" id="A0A9N9IVR4"/>
<keyword evidence="2" id="KW-0677">Repeat</keyword>
<dbReference type="EMBL" id="CAJVPQ010019304">
    <property type="protein sequence ID" value="CAG8753670.1"/>
    <property type="molecule type" value="Genomic_DNA"/>
</dbReference>
<comment type="caution">
    <text evidence="6">The sequence shown here is derived from an EMBL/GenBank/DDBJ whole genome shotgun (WGS) entry which is preliminary data.</text>
</comment>
<evidence type="ECO:0000256" key="1">
    <source>
        <dbReference type="ARBA" id="ARBA00010458"/>
    </source>
</evidence>
<feature type="non-terminal residue" evidence="6">
    <location>
        <position position="1"/>
    </location>
</feature>
<evidence type="ECO:0000256" key="2">
    <source>
        <dbReference type="ARBA" id="ARBA00022737"/>
    </source>
</evidence>
<reference evidence="6" key="1">
    <citation type="submission" date="2021-06" db="EMBL/GenBank/DDBJ databases">
        <authorList>
            <person name="Kallberg Y."/>
            <person name="Tangrot J."/>
            <person name="Rosling A."/>
        </authorList>
    </citation>
    <scope>NUCLEOTIDE SEQUENCE</scope>
    <source>
        <strain evidence="6">UK204</strain>
    </source>
</reference>
<dbReference type="CDD" id="cd03442">
    <property type="entry name" value="BFIT_BACH"/>
    <property type="match status" value="1"/>
</dbReference>
<dbReference type="SUPFAM" id="SSF54637">
    <property type="entry name" value="Thioesterase/thiol ester dehydrase-isomerase"/>
    <property type="match status" value="1"/>
</dbReference>
<feature type="non-terminal residue" evidence="6">
    <location>
        <position position="212"/>
    </location>
</feature>
<evidence type="ECO:0000256" key="3">
    <source>
        <dbReference type="ARBA" id="ARBA00022801"/>
    </source>
</evidence>
<dbReference type="PROSITE" id="PS51770">
    <property type="entry name" value="HOTDOG_ACOT"/>
    <property type="match status" value="1"/>
</dbReference>
<keyword evidence="3" id="KW-0378">Hydrolase</keyword>
<organism evidence="6 7">
    <name type="scientific">Funneliformis caledonium</name>
    <dbReference type="NCBI Taxonomy" id="1117310"/>
    <lineage>
        <taxon>Eukaryota</taxon>
        <taxon>Fungi</taxon>
        <taxon>Fungi incertae sedis</taxon>
        <taxon>Mucoromycota</taxon>
        <taxon>Glomeromycotina</taxon>
        <taxon>Glomeromycetes</taxon>
        <taxon>Glomerales</taxon>
        <taxon>Glomeraceae</taxon>
        <taxon>Funneliformis</taxon>
    </lineage>
</organism>
<dbReference type="InterPro" id="IPR029069">
    <property type="entry name" value="HotDog_dom_sf"/>
</dbReference>
<evidence type="ECO:0000256" key="4">
    <source>
        <dbReference type="ARBA" id="ARBA00022946"/>
    </source>
</evidence>
<protein>
    <submittedName>
        <fullName evidence="6">4501_t:CDS:1</fullName>
    </submittedName>
</protein>